<evidence type="ECO:0000313" key="4">
    <source>
        <dbReference type="Proteomes" id="UP000246004"/>
    </source>
</evidence>
<keyword evidence="3" id="KW-1185">Reference proteome</keyword>
<name>A0A2A2HF95_9EURY</name>
<dbReference type="RefSeq" id="WP_095608002.1">
    <property type="nucleotide sequence ID" value="NZ_LMVN01000002.1"/>
</dbReference>
<evidence type="ECO:0000313" key="1">
    <source>
        <dbReference type="EMBL" id="PAV08102.1"/>
    </source>
</evidence>
<sequence length="163" mass="19094">MENIVEDVLFYLPDWSIHSKTGNKNIDYIEPFLSDEDLGEVKVAKRVTPREVEVVFKRAYNLLLSYCCVGKLSLTYPLVYQACCTYAAGLLYNKYTLTDRTNGDELIHEAKELIQPFVKVRYTSLLHRPHHHHLTPRKHMLHGVVYCKRHDVEIETFTKKIQE</sequence>
<dbReference type="EMBL" id="LMVN01000002">
    <property type="protein sequence ID" value="PAV08102.1"/>
    <property type="molecule type" value="Genomic_DNA"/>
</dbReference>
<dbReference type="Proteomes" id="UP000217528">
    <property type="component" value="Unassembled WGS sequence"/>
</dbReference>
<dbReference type="AlphaFoldDB" id="A0A2A2HF95"/>
<dbReference type="Proteomes" id="UP000246004">
    <property type="component" value="Unassembled WGS sequence"/>
</dbReference>
<reference evidence="1 3" key="2">
    <citation type="journal article" date="2017" name="BMC Genomics">
        <title>Genomic analysis of methanogenic archaea reveals a shift towards energy conservation.</title>
        <authorList>
            <person name="Gilmore S.P."/>
            <person name="Henske J.K."/>
            <person name="Sexton J.A."/>
            <person name="Solomon K.V."/>
            <person name="Seppala S."/>
            <person name="Yoo J.I."/>
            <person name="Huyett L.M."/>
            <person name="Pressman A."/>
            <person name="Cogan J.Z."/>
            <person name="Kivenson V."/>
            <person name="Peng X."/>
            <person name="Tan Y."/>
            <person name="Valentine D.L."/>
            <person name="O'Malley M.A."/>
        </authorList>
    </citation>
    <scope>NUCLEOTIDE SEQUENCE [LARGE SCALE GENOMIC DNA]</scope>
    <source>
        <strain evidence="1 3">1R-7</strain>
    </source>
</reference>
<evidence type="ECO:0000313" key="3">
    <source>
        <dbReference type="Proteomes" id="UP000217528"/>
    </source>
</evidence>
<dbReference type="EMBL" id="LWMS01000044">
    <property type="protein sequence ID" value="PWL07738.1"/>
    <property type="molecule type" value="Genomic_DNA"/>
</dbReference>
<protein>
    <submittedName>
        <fullName evidence="1">Uncharacterized protein</fullName>
    </submittedName>
</protein>
<organism evidence="1 3">
    <name type="scientific">Methanosphaera cuniculi</name>
    <dbReference type="NCBI Taxonomy" id="1077256"/>
    <lineage>
        <taxon>Archaea</taxon>
        <taxon>Methanobacteriati</taxon>
        <taxon>Methanobacteriota</taxon>
        <taxon>Methanomada group</taxon>
        <taxon>Methanobacteria</taxon>
        <taxon>Methanobacteriales</taxon>
        <taxon>Methanobacteriaceae</taxon>
        <taxon>Methanosphaera</taxon>
    </lineage>
</organism>
<gene>
    <name evidence="1" type="ORF">ASJ82_01155</name>
    <name evidence="2" type="ORF">MSCUN_12690</name>
</gene>
<proteinExistence type="predicted"/>
<accession>A0A2A2HF95</accession>
<reference evidence="2 4" key="1">
    <citation type="submission" date="2016-04" db="EMBL/GenBank/DDBJ databases">
        <title>Genome sequence of Methanosphaera cuniculi DSM 4103.</title>
        <authorList>
            <person name="Poehlein A."/>
            <person name="Seedorf H."/>
            <person name="Daniel R."/>
        </authorList>
    </citation>
    <scope>NUCLEOTIDE SEQUENCE [LARGE SCALE GENOMIC DNA]</scope>
    <source>
        <strain evidence="2 4">DSM 4103</strain>
    </source>
</reference>
<evidence type="ECO:0000313" key="2">
    <source>
        <dbReference type="EMBL" id="PWL07738.1"/>
    </source>
</evidence>
<comment type="caution">
    <text evidence="1">The sequence shown here is derived from an EMBL/GenBank/DDBJ whole genome shotgun (WGS) entry which is preliminary data.</text>
</comment>